<dbReference type="VEuPathDB" id="FungiDB:PV09_09815"/>
<feature type="compositionally biased region" description="Polar residues" evidence="6">
    <location>
        <begin position="454"/>
        <end position="469"/>
    </location>
</feature>
<keyword evidence="10" id="KW-1185">Reference proteome</keyword>
<evidence type="ECO:0000259" key="7">
    <source>
        <dbReference type="PROSITE" id="PS51192"/>
    </source>
</evidence>
<evidence type="ECO:0000256" key="4">
    <source>
        <dbReference type="ARBA" id="ARBA00034617"/>
    </source>
</evidence>
<feature type="compositionally biased region" description="Basic and acidic residues" evidence="6">
    <location>
        <begin position="87"/>
        <end position="99"/>
    </location>
</feature>
<dbReference type="SMART" id="SM00487">
    <property type="entry name" value="DEXDc"/>
    <property type="match status" value="1"/>
</dbReference>
<dbReference type="InterPro" id="IPR027417">
    <property type="entry name" value="P-loop_NTPase"/>
</dbReference>
<dbReference type="STRING" id="253628.A0A0D1ZWD6"/>
<dbReference type="GeneID" id="27317788"/>
<organism evidence="9 10">
    <name type="scientific">Verruconis gallopava</name>
    <dbReference type="NCBI Taxonomy" id="253628"/>
    <lineage>
        <taxon>Eukaryota</taxon>
        <taxon>Fungi</taxon>
        <taxon>Dikarya</taxon>
        <taxon>Ascomycota</taxon>
        <taxon>Pezizomycotina</taxon>
        <taxon>Dothideomycetes</taxon>
        <taxon>Pleosporomycetidae</taxon>
        <taxon>Venturiales</taxon>
        <taxon>Sympoventuriaceae</taxon>
        <taxon>Verruconis</taxon>
    </lineage>
</organism>
<dbReference type="EMBL" id="KN847744">
    <property type="protein sequence ID" value="KIV98344.1"/>
    <property type="molecule type" value="Genomic_DNA"/>
</dbReference>
<evidence type="ECO:0000256" key="2">
    <source>
        <dbReference type="ARBA" id="ARBA00022741"/>
    </source>
</evidence>
<dbReference type="GO" id="GO:0005694">
    <property type="term" value="C:chromosome"/>
    <property type="evidence" value="ECO:0007669"/>
    <property type="project" value="TreeGrafter"/>
</dbReference>
<evidence type="ECO:0000313" key="10">
    <source>
        <dbReference type="Proteomes" id="UP000053259"/>
    </source>
</evidence>
<evidence type="ECO:0000256" key="5">
    <source>
        <dbReference type="ARBA" id="ARBA00034808"/>
    </source>
</evidence>
<feature type="domain" description="Helicase ATP-binding" evidence="7">
    <location>
        <begin position="948"/>
        <end position="1108"/>
    </location>
</feature>
<dbReference type="Pfam" id="PF12013">
    <property type="entry name" value="OrsD"/>
    <property type="match status" value="1"/>
</dbReference>
<protein>
    <recommendedName>
        <fullName evidence="5">DNA 3'-5' helicase</fullName>
        <ecNumber evidence="5">5.6.2.4</ecNumber>
    </recommendedName>
</protein>
<dbReference type="PANTHER" id="PTHR13710">
    <property type="entry name" value="DNA HELICASE RECQ FAMILY MEMBER"/>
    <property type="match status" value="1"/>
</dbReference>
<dbReference type="GO" id="GO:0000724">
    <property type="term" value="P:double-strand break repair via homologous recombination"/>
    <property type="evidence" value="ECO:0007669"/>
    <property type="project" value="TreeGrafter"/>
</dbReference>
<evidence type="ECO:0000259" key="8">
    <source>
        <dbReference type="PROSITE" id="PS51194"/>
    </source>
</evidence>
<dbReference type="Gene3D" id="3.40.50.300">
    <property type="entry name" value="P-loop containing nucleotide triphosphate hydrolases"/>
    <property type="match status" value="2"/>
</dbReference>
<dbReference type="Pfam" id="PF00270">
    <property type="entry name" value="DEAD"/>
    <property type="match status" value="1"/>
</dbReference>
<dbReference type="OrthoDB" id="2608216at2759"/>
<dbReference type="CDD" id="cd17920">
    <property type="entry name" value="DEXHc_RecQ"/>
    <property type="match status" value="1"/>
</dbReference>
<dbReference type="PROSITE" id="PS51194">
    <property type="entry name" value="HELICASE_CTER"/>
    <property type="match status" value="1"/>
</dbReference>
<dbReference type="GO" id="GO:0043138">
    <property type="term" value="F:3'-5' DNA helicase activity"/>
    <property type="evidence" value="ECO:0007669"/>
    <property type="project" value="UniProtKB-EC"/>
</dbReference>
<dbReference type="EC" id="5.6.2.4" evidence="5"/>
<dbReference type="RefSeq" id="XP_016208214.1">
    <property type="nucleotide sequence ID" value="XM_016363958.1"/>
</dbReference>
<dbReference type="InterPro" id="IPR022698">
    <property type="entry name" value="OrsD"/>
</dbReference>
<evidence type="ECO:0000256" key="6">
    <source>
        <dbReference type="SAM" id="MobiDB-lite"/>
    </source>
</evidence>
<dbReference type="Proteomes" id="UP000053259">
    <property type="component" value="Unassembled WGS sequence"/>
</dbReference>
<dbReference type="PROSITE" id="PS51192">
    <property type="entry name" value="HELICASE_ATP_BIND_1"/>
    <property type="match status" value="1"/>
</dbReference>
<keyword evidence="2" id="KW-0547">Nucleotide-binding</keyword>
<dbReference type="SMART" id="SM00490">
    <property type="entry name" value="HELICc"/>
    <property type="match status" value="1"/>
</dbReference>
<dbReference type="GO" id="GO:0005737">
    <property type="term" value="C:cytoplasm"/>
    <property type="evidence" value="ECO:0007669"/>
    <property type="project" value="TreeGrafter"/>
</dbReference>
<sequence>MAKHVEQLFSRLETYGLIEGLITKEEDLKLPDRLREPIPELALHDGFLCKVEPQRCQDVCYSKETLRKHWRMKHEWTVTESSKSGRTTKEQQKKARRRFDEAHEQVKCQQFFGSRHGSHYIQVTQQETQDEETAAFDSWQNVQKEAEKIYEEMVQKGKESIEEGEEDDVNPWLSRTKWHKYLKKYNPEELTASTAPPSKDPEKPEPYEDVIWRTMTEVAQISQETVSRAGVFVRMEAVRTEKQQTRYMPLETYWDPDAIDRRAQPWRQVLMFFVRTQREHNWHSPPYKFTPEQFEKFNRMIEEANRVIDGEAQYDGEKSRMSAIQKACLDFCVELLNMEIEFSEYESALVYALAVLGVSETGWRGPDSYPPILSSVIKCARFMVVQKAVHMARSPVENEHFAGRRKMDLDEDSGYDSNGTASPSPSSRVQWRSHGRSSSPIPHEPVSPNRFRWASSSVHGRSSPGNPSSPVMEPRGRPQTRRARSCLDFVNDMMDQFMVRGTKGPIQWMLDLRTYRLKIHYNTTSSGHVEWCNGDELLYKKAQFNMAQFRGMVHGLVEQMRRIMFDELLFCGGKKAKDIPNVPWNTIRDDPTNTTPGWSFLDDERTWLPINSKQWLFDRIGQQPEVRRKFERIGSKSGLNGIEVEKYMASIVQFREKLLVAAHITGGQPARGTEILSIRHSNTWKGRHRNVFIEDGLVVFVTKYHKGYALSGDVKVIHRYLPREIGELVVWYLWLVRPFERRLQSIIGGQYKEGVEEDHNSESKASRLFCRDGNGREWTSRRMRQALERATAQGLGHGLHIQAYRDIAIGISRRYMRGSSAFSKDEENPGEEGEGDAIEDLQAGHGSHIAGMVYARGMFEMDGAIASRRQQFRTSSIDWHRFLAIPSAMDMNPGQKRKRDAFEEEASAAQHERWARLQQINMRSQFARMMKLEEKEGQFRGVQEQAIEAIQARIKPVVAVMPTGTGKSVLFMLPAWAEPGGTTIVIVPLTALRQDMQQRCDALSISCVAWEDSRSPPDAASIVLMTPEAALGDEGSTFINRLKQTRRLDRIMIDECHVILSAESRFRPKLRELGELAHVETQMVLLTATLPPSKEELLWKRMGWTADEVKMFRMPTVRKNIRYSVVRPGTHLKKQDHDKFIAKMVRSMNGKGIIYCKAKTRVKTMVTGGLFECDAFHGDMNSRQQAEALGAFRTGRTRVMVATNVLGMGVDIPDIEWIIHADEPRDMLDYAQESGRAGRDGRASHAILVTGYDDEIDPLVQAYINGDGSCRRKIPSSYLDGEDDRGRCRFDEELCDLCRPHEVLFEYAGRHDGQVVEAQRRRAESDKRDMAERLEEQFSTQQRQAAAVRMRRTKERIVEAGVEDRLERQLWKWKGKCIVCHAAGVLCDHVVTGCTQQEGKEAASEVKERRIRIRFKDCSACGKCGVPQSMCSRYRENGKGGYERVNGQCQWYGIMASMVFGLRHAYRALWTSWMERLAQDGVDRESKKAVEEYLGQRKDKGQLQGSNLAFEYLWITEQVAILGV</sequence>
<feature type="region of interest" description="Disordered" evidence="6">
    <location>
        <begin position="402"/>
        <end position="482"/>
    </location>
</feature>
<dbReference type="Pfam" id="PF00271">
    <property type="entry name" value="Helicase_C"/>
    <property type="match status" value="1"/>
</dbReference>
<evidence type="ECO:0000256" key="1">
    <source>
        <dbReference type="ARBA" id="ARBA00005446"/>
    </source>
</evidence>
<dbReference type="GO" id="GO:0003676">
    <property type="term" value="F:nucleic acid binding"/>
    <property type="evidence" value="ECO:0007669"/>
    <property type="project" value="InterPro"/>
</dbReference>
<dbReference type="InParanoid" id="A0A0D1ZWD6"/>
<comment type="similarity">
    <text evidence="1">Belongs to the helicase family. RecQ subfamily.</text>
</comment>
<name>A0A0D1ZWD6_9PEZI</name>
<dbReference type="InterPro" id="IPR014001">
    <property type="entry name" value="Helicase_ATP-bd"/>
</dbReference>
<dbReference type="HOGENOM" id="CLU_001104_6_1_1"/>
<dbReference type="InterPro" id="IPR011545">
    <property type="entry name" value="DEAD/DEAH_box_helicase_dom"/>
</dbReference>
<dbReference type="InterPro" id="IPR001650">
    <property type="entry name" value="Helicase_C-like"/>
</dbReference>
<dbReference type="GO" id="GO:0005524">
    <property type="term" value="F:ATP binding"/>
    <property type="evidence" value="ECO:0007669"/>
    <property type="project" value="UniProtKB-KW"/>
</dbReference>
<reference evidence="9 10" key="1">
    <citation type="submission" date="2015-01" db="EMBL/GenBank/DDBJ databases">
        <title>The Genome Sequence of Ochroconis gallopava CBS43764.</title>
        <authorList>
            <consortium name="The Broad Institute Genomics Platform"/>
            <person name="Cuomo C."/>
            <person name="de Hoog S."/>
            <person name="Gorbushina A."/>
            <person name="Stielow B."/>
            <person name="Teixiera M."/>
            <person name="Abouelleil A."/>
            <person name="Chapman S.B."/>
            <person name="Priest M."/>
            <person name="Young S.K."/>
            <person name="Wortman J."/>
            <person name="Nusbaum C."/>
            <person name="Birren B."/>
        </authorList>
    </citation>
    <scope>NUCLEOTIDE SEQUENCE [LARGE SCALE GENOMIC DNA]</scope>
    <source>
        <strain evidence="9 10">CBS 43764</strain>
    </source>
</reference>
<feature type="domain" description="Helicase C-terminal" evidence="8">
    <location>
        <begin position="1136"/>
        <end position="1282"/>
    </location>
</feature>
<dbReference type="GO" id="GO:0009378">
    <property type="term" value="F:four-way junction helicase activity"/>
    <property type="evidence" value="ECO:0007669"/>
    <property type="project" value="TreeGrafter"/>
</dbReference>
<dbReference type="SUPFAM" id="SSF52540">
    <property type="entry name" value="P-loop containing nucleoside triphosphate hydrolases"/>
    <property type="match status" value="1"/>
</dbReference>
<keyword evidence="3" id="KW-0067">ATP-binding</keyword>
<evidence type="ECO:0000256" key="3">
    <source>
        <dbReference type="ARBA" id="ARBA00022840"/>
    </source>
</evidence>
<gene>
    <name evidence="9" type="ORF">PV09_09815</name>
</gene>
<feature type="region of interest" description="Disordered" evidence="6">
    <location>
        <begin position="79"/>
        <end position="99"/>
    </location>
</feature>
<accession>A0A0D1ZWD6</accession>
<feature type="compositionally biased region" description="Polar residues" evidence="6">
    <location>
        <begin position="415"/>
        <end position="440"/>
    </location>
</feature>
<comment type="catalytic activity">
    <reaction evidence="4">
        <text>Couples ATP hydrolysis with the unwinding of duplex DNA by translocating in the 3'-5' direction.</text>
        <dbReference type="EC" id="5.6.2.4"/>
    </reaction>
</comment>
<dbReference type="PANTHER" id="PTHR13710:SF154">
    <property type="entry name" value="RECQ HELICASE, PUTATIVE (AFU_ORTHOLOGUE AFUA_6G14720)-RELATED"/>
    <property type="match status" value="1"/>
</dbReference>
<proteinExistence type="inferred from homology"/>
<evidence type="ECO:0000313" key="9">
    <source>
        <dbReference type="EMBL" id="KIV98344.1"/>
    </source>
</evidence>